<dbReference type="RefSeq" id="XP_013168178.1">
    <property type="nucleotide sequence ID" value="XM_013312724.1"/>
</dbReference>
<evidence type="ECO:0000256" key="1">
    <source>
        <dbReference type="ARBA" id="ARBA00023002"/>
    </source>
</evidence>
<dbReference type="Gene3D" id="3.40.50.720">
    <property type="entry name" value="NAD(P)-binding Rossmann-like Domain"/>
    <property type="match status" value="1"/>
</dbReference>
<dbReference type="GO" id="GO:0016491">
    <property type="term" value="F:oxidoreductase activity"/>
    <property type="evidence" value="ECO:0007669"/>
    <property type="project" value="UniProtKB-KW"/>
</dbReference>
<dbReference type="PANTHER" id="PTHR43157:SF31">
    <property type="entry name" value="PHOSPHATIDYLINOSITOL-GLYCAN BIOSYNTHESIS CLASS F PROTEIN"/>
    <property type="match status" value="1"/>
</dbReference>
<dbReference type="Proteomes" id="UP000694872">
    <property type="component" value="Unplaced"/>
</dbReference>
<sequence>MFFTNISRKVTVISRIHIRHVTNIPLWRNEVLENALKFIQKNVEFVRIHGPTADEVTRDVNLTDKTCLITGANSGIGLEVTKCLLARGCKVLMACRNTYAANIAVKNIPCEKANQINIHEVNLTSLASVKNLSDNLQKEHKNIDIVILNAAVFGIPWTLTEDGLETAFQVNYLSQYYLLMNIENILAPNARVVFTSSESHRNINWSTPKILAPSLEHLSIPKEEYTSIRAYNISKLCSILAMHYLGYRWLNTEKTVFCAHPGSFIKTRLCRNWWVYEALYTTMLPFSKTIRQAASTILYCATSPELSGVSAQYFKDCQRCEESDLACDMHLAFKINEITREILRERAPAFTDTHRVLDKPTTTAPTDLDKAQRVKENVEHGPLISSYTH</sequence>
<dbReference type="Pfam" id="PF00106">
    <property type="entry name" value="adh_short"/>
    <property type="match status" value="1"/>
</dbReference>
<dbReference type="GeneID" id="106118162"/>
<dbReference type="PANTHER" id="PTHR43157">
    <property type="entry name" value="PHOSPHATIDYLINOSITOL-GLYCAN BIOSYNTHESIS CLASS F PROTEIN-RELATED"/>
    <property type="match status" value="1"/>
</dbReference>
<dbReference type="InterPro" id="IPR036291">
    <property type="entry name" value="NAD(P)-bd_dom_sf"/>
</dbReference>
<dbReference type="AlphaFoldDB" id="A0AAJ6ZA04"/>
<reference evidence="2" key="1">
    <citation type="submission" date="2025-08" db="UniProtKB">
        <authorList>
            <consortium name="RefSeq"/>
        </authorList>
    </citation>
    <scope>IDENTIFICATION</scope>
</reference>
<keyword evidence="1" id="KW-0560">Oxidoreductase</keyword>
<accession>A0AAJ6ZA04</accession>
<organism evidence="2">
    <name type="scientific">Papilio xuthus</name>
    <name type="common">Asian swallowtail butterfly</name>
    <dbReference type="NCBI Taxonomy" id="66420"/>
    <lineage>
        <taxon>Eukaryota</taxon>
        <taxon>Metazoa</taxon>
        <taxon>Ecdysozoa</taxon>
        <taxon>Arthropoda</taxon>
        <taxon>Hexapoda</taxon>
        <taxon>Insecta</taxon>
        <taxon>Pterygota</taxon>
        <taxon>Neoptera</taxon>
        <taxon>Endopterygota</taxon>
        <taxon>Lepidoptera</taxon>
        <taxon>Glossata</taxon>
        <taxon>Ditrysia</taxon>
        <taxon>Papilionoidea</taxon>
        <taxon>Papilionidae</taxon>
        <taxon>Papilioninae</taxon>
        <taxon>Papilio</taxon>
    </lineage>
</organism>
<protein>
    <submittedName>
        <fullName evidence="2">WW domain-containing oxidoreductase-like</fullName>
    </submittedName>
</protein>
<dbReference type="KEGG" id="pxu:106118162"/>
<name>A0AAJ6ZA04_PAPXU</name>
<dbReference type="InterPro" id="IPR002347">
    <property type="entry name" value="SDR_fam"/>
</dbReference>
<proteinExistence type="predicted"/>
<gene>
    <name evidence="2" type="primary">LOC106118162</name>
</gene>
<dbReference type="SUPFAM" id="SSF51735">
    <property type="entry name" value="NAD(P)-binding Rossmann-fold domains"/>
    <property type="match status" value="1"/>
</dbReference>
<evidence type="ECO:0000313" key="2">
    <source>
        <dbReference type="RefSeq" id="XP_013168178.1"/>
    </source>
</evidence>